<name>A0A420WDU8_9PROT</name>
<dbReference type="UniPathway" id="UPA00140">
    <property type="reaction ID" value="UER00204"/>
</dbReference>
<dbReference type="HAMAP" id="MF_00064">
    <property type="entry name" value="Sulf_adenylyltr_sub2"/>
    <property type="match status" value="1"/>
</dbReference>
<dbReference type="InterPro" id="IPR014729">
    <property type="entry name" value="Rossmann-like_a/b/a_fold"/>
</dbReference>
<evidence type="ECO:0000256" key="2">
    <source>
        <dbReference type="ARBA" id="ARBA00022679"/>
    </source>
</evidence>
<dbReference type="FunFam" id="3.40.50.620:FF:000002">
    <property type="entry name" value="Sulfate adenylyltransferase subunit 2"/>
    <property type="match status" value="1"/>
</dbReference>
<dbReference type="NCBIfam" id="NF003587">
    <property type="entry name" value="PRK05253.1"/>
    <property type="match status" value="1"/>
</dbReference>
<dbReference type="AlphaFoldDB" id="A0A420WDU8"/>
<dbReference type="InterPro" id="IPR011784">
    <property type="entry name" value="SO4_adenylTrfase_ssu"/>
</dbReference>
<dbReference type="GO" id="GO:0005524">
    <property type="term" value="F:ATP binding"/>
    <property type="evidence" value="ECO:0007669"/>
    <property type="project" value="UniProtKB-KW"/>
</dbReference>
<dbReference type="GO" id="GO:0000103">
    <property type="term" value="P:sulfate assimilation"/>
    <property type="evidence" value="ECO:0007669"/>
    <property type="project" value="UniProtKB-UniRule"/>
</dbReference>
<keyword evidence="5 7" id="KW-0067">ATP-binding</keyword>
<evidence type="ECO:0000256" key="6">
    <source>
        <dbReference type="ARBA" id="ARBA00049370"/>
    </source>
</evidence>
<evidence type="ECO:0000256" key="1">
    <source>
        <dbReference type="ARBA" id="ARBA00008885"/>
    </source>
</evidence>
<dbReference type="NCBIfam" id="TIGR02039">
    <property type="entry name" value="CysD"/>
    <property type="match status" value="1"/>
</dbReference>
<comment type="similarity">
    <text evidence="1 7">Belongs to the PAPS reductase family. CysD subfamily.</text>
</comment>
<evidence type="ECO:0000256" key="4">
    <source>
        <dbReference type="ARBA" id="ARBA00022741"/>
    </source>
</evidence>
<dbReference type="GO" id="GO:0004781">
    <property type="term" value="F:sulfate adenylyltransferase (ATP) activity"/>
    <property type="evidence" value="ECO:0007669"/>
    <property type="project" value="UniProtKB-UniRule"/>
</dbReference>
<comment type="pathway">
    <text evidence="7">Sulfur metabolism; hydrogen sulfide biosynthesis; sulfite from sulfate: step 1/3.</text>
</comment>
<comment type="catalytic activity">
    <reaction evidence="6 7">
        <text>sulfate + ATP + H(+) = adenosine 5'-phosphosulfate + diphosphate</text>
        <dbReference type="Rhea" id="RHEA:18133"/>
        <dbReference type="ChEBI" id="CHEBI:15378"/>
        <dbReference type="ChEBI" id="CHEBI:16189"/>
        <dbReference type="ChEBI" id="CHEBI:30616"/>
        <dbReference type="ChEBI" id="CHEBI:33019"/>
        <dbReference type="ChEBI" id="CHEBI:58243"/>
        <dbReference type="EC" id="2.7.7.4"/>
    </reaction>
</comment>
<keyword evidence="4 7" id="KW-0547">Nucleotide-binding</keyword>
<feature type="domain" description="Phosphoadenosine phosphosulphate reductase" evidence="8">
    <location>
        <begin position="93"/>
        <end position="320"/>
    </location>
</feature>
<reference evidence="9 10" key="1">
    <citation type="submission" date="2018-10" db="EMBL/GenBank/DDBJ databases">
        <title>Genomic Encyclopedia of Type Strains, Phase IV (KMG-IV): sequencing the most valuable type-strain genomes for metagenomic binning, comparative biology and taxonomic classification.</title>
        <authorList>
            <person name="Goeker M."/>
        </authorList>
    </citation>
    <scope>NUCLEOTIDE SEQUENCE [LARGE SCALE GENOMIC DNA]</scope>
    <source>
        <strain evidence="9 10">DSM 22008</strain>
    </source>
</reference>
<dbReference type="RefSeq" id="WP_233345561.1">
    <property type="nucleotide sequence ID" value="NZ_RBII01000002.1"/>
</dbReference>
<dbReference type="InterPro" id="IPR002500">
    <property type="entry name" value="PAPS_reduct_dom"/>
</dbReference>
<keyword evidence="3 7" id="KW-0548">Nucleotidyltransferase</keyword>
<evidence type="ECO:0000313" key="10">
    <source>
        <dbReference type="Proteomes" id="UP000282211"/>
    </source>
</evidence>
<dbReference type="Pfam" id="PF01507">
    <property type="entry name" value="PAPS_reduct"/>
    <property type="match status" value="1"/>
</dbReference>
<keyword evidence="2 7" id="KW-0808">Transferase</keyword>
<dbReference type="NCBIfam" id="NF009214">
    <property type="entry name" value="PRK12563.1"/>
    <property type="match status" value="1"/>
</dbReference>
<dbReference type="InterPro" id="IPR050128">
    <property type="entry name" value="Sulfate_adenylyltrnsfr_sub2"/>
</dbReference>
<evidence type="ECO:0000313" key="9">
    <source>
        <dbReference type="EMBL" id="RKQ69199.1"/>
    </source>
</evidence>
<dbReference type="GO" id="GO:0070814">
    <property type="term" value="P:hydrogen sulfide biosynthetic process"/>
    <property type="evidence" value="ECO:0007669"/>
    <property type="project" value="UniProtKB-UniRule"/>
</dbReference>
<proteinExistence type="inferred from homology"/>
<dbReference type="PANTHER" id="PTHR43196:SF1">
    <property type="entry name" value="SULFATE ADENYLYLTRANSFERASE SUBUNIT 2"/>
    <property type="match status" value="1"/>
</dbReference>
<evidence type="ECO:0000256" key="5">
    <source>
        <dbReference type="ARBA" id="ARBA00022840"/>
    </source>
</evidence>
<dbReference type="Gene3D" id="3.40.50.620">
    <property type="entry name" value="HUPs"/>
    <property type="match status" value="1"/>
</dbReference>
<protein>
    <recommendedName>
        <fullName evidence="7">Sulfate adenylyltransferase subunit 2</fullName>
        <ecNumber evidence="7">2.7.7.4</ecNumber>
    </recommendedName>
    <alternativeName>
        <fullName evidence="7">ATP-sulfurylase small subunit</fullName>
    </alternativeName>
    <alternativeName>
        <fullName evidence="7">Sulfate adenylate transferase</fullName>
        <shortName evidence="7">SAT</shortName>
    </alternativeName>
</protein>
<evidence type="ECO:0000256" key="7">
    <source>
        <dbReference type="HAMAP-Rule" id="MF_00064"/>
    </source>
</evidence>
<dbReference type="Proteomes" id="UP000282211">
    <property type="component" value="Unassembled WGS sequence"/>
</dbReference>
<evidence type="ECO:0000256" key="3">
    <source>
        <dbReference type="ARBA" id="ARBA00022695"/>
    </source>
</evidence>
<dbReference type="SUPFAM" id="SSF52402">
    <property type="entry name" value="Adenine nucleotide alpha hydrolases-like"/>
    <property type="match status" value="1"/>
</dbReference>
<comment type="function">
    <text evidence="7">With CysN forms the ATP sulfurylase (ATPS) that catalyzes the adenylation of sulfate producing adenosine 5'-phosphosulfate (APS) and diphosphate, the first enzymatic step in sulfur assimilation pathway. APS synthesis involves the formation of a high-energy phosphoric-sulfuric acid anhydride bond driven by GTP hydrolysis by CysN coupled to ATP hydrolysis by CysD.</text>
</comment>
<comment type="subunit">
    <text evidence="7">Heterodimer composed of CysD, the smaller subunit, and CysN.</text>
</comment>
<comment type="caution">
    <text evidence="9">The sequence shown here is derived from an EMBL/GenBank/DDBJ whole genome shotgun (WGS) entry which is preliminary data.</text>
</comment>
<dbReference type="CDD" id="cd23946">
    <property type="entry name" value="Sulfate_adenylyltransferase_2"/>
    <property type="match status" value="1"/>
</dbReference>
<dbReference type="FunCoup" id="A0A420WDU8">
    <property type="interactions" value="91"/>
</dbReference>
<keyword evidence="10" id="KW-1185">Reference proteome</keyword>
<accession>A0A420WDU8</accession>
<sequence>MSSEIIQRIEALAEATGQSLSTLSRKIFNDGKTIKRLQQGGSLTTKTQEQSLLILGRLELEARSSSGLSLSHLDRLEAESIHIMREVASQCENPVMLYSVGKDSSVMLHLAEKAFFPSVPPFPLMHVDTTWKFKEMIEFRDRRAKEIGMELIVHSNPDGIRDGVGPFTHGSAVHTDIMKTQGLKQALDKYKFDAAFGGARRDEEKSRAKERIFSFRNKNHRWDAKNQRPELWNLYNTRVHKGESMRVFPLSNWTELDIWQYIHRENIPIPDLYLSKPRPVVERDGVLIMVDDDRMPLEEGETPEMKSVRFRTLGCYPLTGAVESEATSLPDVIQEMLLTTTSERQGRVIDSDVGASMEQKKEEGYF</sequence>
<evidence type="ECO:0000259" key="8">
    <source>
        <dbReference type="Pfam" id="PF01507"/>
    </source>
</evidence>
<dbReference type="EMBL" id="RBII01000002">
    <property type="protein sequence ID" value="RKQ69199.1"/>
    <property type="molecule type" value="Genomic_DNA"/>
</dbReference>
<dbReference type="InParanoid" id="A0A420WDU8"/>
<dbReference type="PANTHER" id="PTHR43196">
    <property type="entry name" value="SULFATE ADENYLYLTRANSFERASE SUBUNIT 2"/>
    <property type="match status" value="1"/>
</dbReference>
<dbReference type="EC" id="2.7.7.4" evidence="7"/>
<gene>
    <name evidence="7" type="primary">cysD</name>
    <name evidence="9" type="ORF">DES40_1998</name>
</gene>
<organism evidence="9 10">
    <name type="scientific">Litorimonas taeanensis</name>
    <dbReference type="NCBI Taxonomy" id="568099"/>
    <lineage>
        <taxon>Bacteria</taxon>
        <taxon>Pseudomonadati</taxon>
        <taxon>Pseudomonadota</taxon>
        <taxon>Alphaproteobacteria</taxon>
        <taxon>Maricaulales</taxon>
        <taxon>Robiginitomaculaceae</taxon>
    </lineage>
</organism>